<evidence type="ECO:0000313" key="5">
    <source>
        <dbReference type="Proteomes" id="UP000179536"/>
    </source>
</evidence>
<dbReference type="NCBIfam" id="NF010417">
    <property type="entry name" value="PRK13843.1"/>
    <property type="match status" value="1"/>
</dbReference>
<dbReference type="AlphaFoldDB" id="A0ABD6HHJ0"/>
<dbReference type="EMBL" id="MBFE02000034">
    <property type="protein sequence ID" value="MUO45348.1"/>
    <property type="molecule type" value="Genomic_DNA"/>
</dbReference>
<dbReference type="Proteomes" id="UP000179536">
    <property type="component" value="Unassembled WGS sequence"/>
</dbReference>
<evidence type="ECO:0000313" key="4">
    <source>
        <dbReference type="Proteomes" id="UP000179454"/>
    </source>
</evidence>
<dbReference type="RefSeq" id="WP_015918241.1">
    <property type="nucleotide sequence ID" value="NZ_MBFA02000029.1"/>
</dbReference>
<dbReference type="EMBL" id="MBFA02000029">
    <property type="protein sequence ID" value="MUP13242.1"/>
    <property type="molecule type" value="Genomic_DNA"/>
</dbReference>
<dbReference type="Pfam" id="PF06871">
    <property type="entry name" value="TraH_2"/>
    <property type="match status" value="1"/>
</dbReference>
<feature type="compositionally biased region" description="Basic and acidic residues" evidence="1">
    <location>
        <begin position="157"/>
        <end position="176"/>
    </location>
</feature>
<evidence type="ECO:0000313" key="2">
    <source>
        <dbReference type="EMBL" id="MUO45348.1"/>
    </source>
</evidence>
<feature type="region of interest" description="Disordered" evidence="1">
    <location>
        <begin position="157"/>
        <end position="196"/>
    </location>
</feature>
<gene>
    <name evidence="3" type="ORF">BBK91_025720</name>
    <name evidence="2" type="ORF">BBL17_026630</name>
</gene>
<sequence length="216" mass="23332">MVDAALIQQCADPALKPAIVEQFIERAGSQDPLFIKVRSGSRVILVPKPATPDDALTLIRNNLGRNTVRVGITQYPAGLGILEAGQLKPDLVDACTNIRMGTALFAKVYRIVTKWYGNPTNKDVLPQVLDDAIIAWQTGYFEGVAVFRAEDPVDGKIDEFEQDGKGSTRREDENEINHTTAPAGNDTDDPNSAGIRIDLSGIGARSQYNGLAGDPN</sequence>
<protein>
    <submittedName>
        <fullName evidence="3">Conjugal transfer protein TraH</fullName>
    </submittedName>
</protein>
<organism evidence="3 5">
    <name type="scientific">Agrobacterium vitis</name>
    <name type="common">Rhizobium vitis</name>
    <dbReference type="NCBI Taxonomy" id="373"/>
    <lineage>
        <taxon>Bacteria</taxon>
        <taxon>Pseudomonadati</taxon>
        <taxon>Pseudomonadota</taxon>
        <taxon>Alphaproteobacteria</taxon>
        <taxon>Hyphomicrobiales</taxon>
        <taxon>Rhizobiaceae</taxon>
        <taxon>Rhizobium/Agrobacterium group</taxon>
        <taxon>Agrobacterium</taxon>
    </lineage>
</organism>
<dbReference type="InterPro" id="IPR010680">
    <property type="entry name" value="TraH_2"/>
</dbReference>
<evidence type="ECO:0000256" key="1">
    <source>
        <dbReference type="SAM" id="MobiDB-lite"/>
    </source>
</evidence>
<name>A0ABD6HHJ0_AGRVI</name>
<dbReference type="Proteomes" id="UP000179454">
    <property type="component" value="Unassembled WGS sequence"/>
</dbReference>
<proteinExistence type="predicted"/>
<reference evidence="4 5" key="1">
    <citation type="submission" date="2019-11" db="EMBL/GenBank/DDBJ databases">
        <title>Whole-genome sequencing of Allorhizobium vitis.</title>
        <authorList>
            <person name="Gan H.M."/>
            <person name="Savka M.A."/>
        </authorList>
    </citation>
    <scope>NUCLEOTIDE SEQUENCE [LARGE SCALE GENOMIC DNA]</scope>
    <source>
        <strain evidence="3 5">RF2/1</strain>
        <strain evidence="2 4">T1/7</strain>
    </source>
</reference>
<comment type="caution">
    <text evidence="3">The sequence shown here is derived from an EMBL/GenBank/DDBJ whole genome shotgun (WGS) entry which is preliminary data.</text>
</comment>
<keyword evidence="4" id="KW-1185">Reference proteome</keyword>
<accession>A0ABD6HHJ0</accession>
<evidence type="ECO:0000313" key="3">
    <source>
        <dbReference type="EMBL" id="MUP13242.1"/>
    </source>
</evidence>